<comment type="caution">
    <text evidence="1">The sequence shown here is derived from an EMBL/GenBank/DDBJ whole genome shotgun (WGS) entry which is preliminary data.</text>
</comment>
<evidence type="ECO:0000313" key="1">
    <source>
        <dbReference type="EMBL" id="GAI26667.1"/>
    </source>
</evidence>
<proteinExistence type="predicted"/>
<evidence type="ECO:0008006" key="2">
    <source>
        <dbReference type="Google" id="ProtNLM"/>
    </source>
</evidence>
<accession>X1M4Y4</accession>
<feature type="non-terminal residue" evidence="1">
    <location>
        <position position="1"/>
    </location>
</feature>
<dbReference type="EMBL" id="BARV01019055">
    <property type="protein sequence ID" value="GAI26667.1"/>
    <property type="molecule type" value="Genomic_DNA"/>
</dbReference>
<dbReference type="Gene3D" id="1.10.287.1080">
    <property type="entry name" value="MazG-like"/>
    <property type="match status" value="1"/>
</dbReference>
<sequence length="62" mass="7335">NTILVREGYKGKKRAKADLADSIVDILFDLILLADIYKIDIDKEYFKMIENIVQRQKEKEFD</sequence>
<protein>
    <recommendedName>
        <fullName evidence="2">NTP pyrophosphohydrolase MazG putative catalytic core domain-containing protein</fullName>
    </recommendedName>
</protein>
<name>X1M4Y4_9ZZZZ</name>
<gene>
    <name evidence="1" type="ORF">S06H3_32098</name>
</gene>
<dbReference type="SUPFAM" id="SSF101386">
    <property type="entry name" value="all-alpha NTP pyrophosphatases"/>
    <property type="match status" value="1"/>
</dbReference>
<reference evidence="1" key="1">
    <citation type="journal article" date="2014" name="Front. Microbiol.">
        <title>High frequency of phylogenetically diverse reductive dehalogenase-homologous genes in deep subseafloor sedimentary metagenomes.</title>
        <authorList>
            <person name="Kawai M."/>
            <person name="Futagami T."/>
            <person name="Toyoda A."/>
            <person name="Takaki Y."/>
            <person name="Nishi S."/>
            <person name="Hori S."/>
            <person name="Arai W."/>
            <person name="Tsubouchi T."/>
            <person name="Morono Y."/>
            <person name="Uchiyama I."/>
            <person name="Ito T."/>
            <person name="Fujiyama A."/>
            <person name="Inagaki F."/>
            <person name="Takami H."/>
        </authorList>
    </citation>
    <scope>NUCLEOTIDE SEQUENCE</scope>
    <source>
        <strain evidence="1">Expedition CK06-06</strain>
    </source>
</reference>
<dbReference type="AlphaFoldDB" id="X1M4Y4"/>
<organism evidence="1">
    <name type="scientific">marine sediment metagenome</name>
    <dbReference type="NCBI Taxonomy" id="412755"/>
    <lineage>
        <taxon>unclassified sequences</taxon>
        <taxon>metagenomes</taxon>
        <taxon>ecological metagenomes</taxon>
    </lineage>
</organism>